<organism evidence="1 2">
    <name type="scientific">Jutongia huaianensis</name>
    <dbReference type="NCBI Taxonomy" id="2763668"/>
    <lineage>
        <taxon>Bacteria</taxon>
        <taxon>Bacillati</taxon>
        <taxon>Bacillota</taxon>
        <taxon>Clostridia</taxon>
        <taxon>Lachnospirales</taxon>
        <taxon>Lachnospiraceae</taxon>
        <taxon>Jutongia</taxon>
    </lineage>
</organism>
<dbReference type="EMBL" id="JACRSX010000022">
    <property type="protein sequence ID" value="MBC8563456.1"/>
    <property type="molecule type" value="Genomic_DNA"/>
</dbReference>
<protein>
    <submittedName>
        <fullName evidence="1">Uncharacterized protein</fullName>
    </submittedName>
</protein>
<gene>
    <name evidence="1" type="ORF">H8704_12625</name>
</gene>
<evidence type="ECO:0000313" key="2">
    <source>
        <dbReference type="Proteomes" id="UP000606193"/>
    </source>
</evidence>
<dbReference type="RefSeq" id="WP_249298498.1">
    <property type="nucleotide sequence ID" value="NZ_JACRSX010000022.1"/>
</dbReference>
<sequence>MLKRYSQDGMPDQLKDAENLNMRLILIVKNAEIAWLDPFRDKFRKELRKEMRIWKIPDFIILNEEQARKKQFIL</sequence>
<accession>A0ABR7N498</accession>
<evidence type="ECO:0000313" key="1">
    <source>
        <dbReference type="EMBL" id="MBC8563456.1"/>
    </source>
</evidence>
<reference evidence="1 2" key="1">
    <citation type="submission" date="2020-08" db="EMBL/GenBank/DDBJ databases">
        <title>Genome public.</title>
        <authorList>
            <person name="Liu C."/>
            <person name="Sun Q."/>
        </authorList>
    </citation>
    <scope>NUCLEOTIDE SEQUENCE [LARGE SCALE GENOMIC DNA]</scope>
    <source>
        <strain evidence="1 2">NSJ-37</strain>
    </source>
</reference>
<name>A0ABR7N498_9FIRM</name>
<comment type="caution">
    <text evidence="1">The sequence shown here is derived from an EMBL/GenBank/DDBJ whole genome shotgun (WGS) entry which is preliminary data.</text>
</comment>
<proteinExistence type="predicted"/>
<keyword evidence="2" id="KW-1185">Reference proteome</keyword>
<dbReference type="Proteomes" id="UP000606193">
    <property type="component" value="Unassembled WGS sequence"/>
</dbReference>